<feature type="domain" description="CBM6" evidence="1">
    <location>
        <begin position="67"/>
        <end position="157"/>
    </location>
</feature>
<accession>A0A060C9I1</accession>
<sequence length="157" mass="16451">MVYHAQTVAKELTNGGNLDQARGYRNTHIDPITINANGSIAPITMTYEGLDQVKNLDAYQTGGIPASTIAWDSGIQDAYDSSSGVRVVDLTTDNSKGQKLSNINDGEWTSLSNVDFGAKGAESMTVNAAGRAGGTIEVRLDSNDSAPIAVVDVDASD</sequence>
<reference evidence="2" key="1">
    <citation type="journal article" date="2013" name="Environ. Microbiol.">
        <title>Seasonally variable intestinal metagenomes of the red palm weevil (Rhynchophorus ferrugineus).</title>
        <authorList>
            <person name="Jia S."/>
            <person name="Zhang X."/>
            <person name="Zhang G."/>
            <person name="Yin A."/>
            <person name="Zhang S."/>
            <person name="Li F."/>
            <person name="Wang L."/>
            <person name="Zhao D."/>
            <person name="Yun Q."/>
            <person name="Tala"/>
            <person name="Wang J."/>
            <person name="Sun G."/>
            <person name="Baabdullah M."/>
            <person name="Yu X."/>
            <person name="Hu S."/>
            <person name="Al-Mssallem I.S."/>
            <person name="Yu J."/>
        </authorList>
    </citation>
    <scope>NUCLEOTIDE SEQUENCE</scope>
</reference>
<dbReference type="SUPFAM" id="SSF49785">
    <property type="entry name" value="Galactose-binding domain-like"/>
    <property type="match status" value="1"/>
</dbReference>
<protein>
    <submittedName>
        <fullName evidence="2">CAZy families CBM6|GH43|CBM22 protein</fullName>
    </submittedName>
</protein>
<dbReference type="CDD" id="cd04084">
    <property type="entry name" value="CBM6_xylanase-like"/>
    <property type="match status" value="1"/>
</dbReference>
<dbReference type="InterPro" id="IPR008979">
    <property type="entry name" value="Galactose-bd-like_sf"/>
</dbReference>
<dbReference type="InterPro" id="IPR005084">
    <property type="entry name" value="CBM6"/>
</dbReference>
<dbReference type="InterPro" id="IPR023296">
    <property type="entry name" value="Glyco_hydro_beta-prop_sf"/>
</dbReference>
<name>A0A060C9I1_9BIFI</name>
<organism evidence="2">
    <name type="scientific">uncultured Bifidobacterium sp</name>
    <dbReference type="NCBI Taxonomy" id="165187"/>
    <lineage>
        <taxon>Bacteria</taxon>
        <taxon>Bacillati</taxon>
        <taxon>Actinomycetota</taxon>
        <taxon>Actinomycetes</taxon>
        <taxon>Bifidobacteriales</taxon>
        <taxon>Bifidobacteriaceae</taxon>
        <taxon>Bifidobacterium</taxon>
        <taxon>environmental samples</taxon>
    </lineage>
</organism>
<dbReference type="Gene3D" id="2.115.10.20">
    <property type="entry name" value="Glycosyl hydrolase domain, family 43"/>
    <property type="match status" value="1"/>
</dbReference>
<dbReference type="Gene3D" id="2.60.120.260">
    <property type="entry name" value="Galactose-binding domain-like"/>
    <property type="match status" value="1"/>
</dbReference>
<proteinExistence type="predicted"/>
<dbReference type="PROSITE" id="PS51175">
    <property type="entry name" value="CBM6"/>
    <property type="match status" value="1"/>
</dbReference>
<dbReference type="EMBL" id="KF124296">
    <property type="protein sequence ID" value="AIA91612.1"/>
    <property type="molecule type" value="Genomic_DNA"/>
</dbReference>
<dbReference type="Pfam" id="PF03422">
    <property type="entry name" value="CBM_6"/>
    <property type="match status" value="1"/>
</dbReference>
<dbReference type="AlphaFoldDB" id="A0A060C9I1"/>
<evidence type="ECO:0000313" key="2">
    <source>
        <dbReference type="EMBL" id="AIA91612.1"/>
    </source>
</evidence>
<evidence type="ECO:0000259" key="1">
    <source>
        <dbReference type="PROSITE" id="PS51175"/>
    </source>
</evidence>
<dbReference type="GO" id="GO:0030246">
    <property type="term" value="F:carbohydrate binding"/>
    <property type="evidence" value="ECO:0007669"/>
    <property type="project" value="InterPro"/>
</dbReference>
<feature type="non-terminal residue" evidence="2">
    <location>
        <position position="157"/>
    </location>
</feature>